<dbReference type="Proteomes" id="UP000834611">
    <property type="component" value="Unassembled WGS sequence"/>
</dbReference>
<dbReference type="RefSeq" id="WP_094963172.1">
    <property type="nucleotide sequence ID" value="NZ_ABDWLN020000019.1"/>
</dbReference>
<dbReference type="PANTHER" id="PTHR37816:SF2">
    <property type="entry name" value="DNA TOPOLOGY MODULATION PROTEIN FLAR-RELATED PROTEIN"/>
    <property type="match status" value="1"/>
</dbReference>
<proteinExistence type="predicted"/>
<dbReference type="InterPro" id="IPR027417">
    <property type="entry name" value="P-loop_NTPase"/>
</dbReference>
<dbReference type="AlphaFoldDB" id="A0A264VLB2"/>
<evidence type="ECO:0000313" key="3">
    <source>
        <dbReference type="EMBL" id="OZS72138.1"/>
    </source>
</evidence>
<dbReference type="InterPro" id="IPR052922">
    <property type="entry name" value="Cytidylate_Kinase-2"/>
</dbReference>
<dbReference type="GeneID" id="92274363"/>
<dbReference type="EMBL" id="NOWC01000045">
    <property type="protein sequence ID" value="OZS72138.1"/>
    <property type="molecule type" value="Genomic_DNA"/>
</dbReference>
<dbReference type="EMBL" id="JAOWIN010000006">
    <property type="protein sequence ID" value="MDI9092976.1"/>
    <property type="molecule type" value="Genomic_DNA"/>
</dbReference>
<reference evidence="3 4" key="1">
    <citation type="submission" date="2017-07" db="EMBL/GenBank/DDBJ databases">
        <title>blaIMP-27 on transferable plasmids in Proteus mirabilis and Providencia rettgeri.</title>
        <authorList>
            <person name="Potter R."/>
        </authorList>
    </citation>
    <scope>NUCLEOTIDE SEQUENCE [LARGE SCALE GENOMIC DNA]</scope>
    <source>
        <strain evidence="3 4">PR1</strain>
    </source>
</reference>
<dbReference type="Proteomes" id="UP000216001">
    <property type="component" value="Unassembled WGS sequence"/>
</dbReference>
<reference evidence="2" key="3">
    <citation type="submission" date="2022-10" db="EMBL/GenBank/DDBJ databases">
        <title>Bacterial isolates recovered from the One Health project in Brazil.</title>
        <authorList>
            <person name="Valiatti T.B."/>
            <person name="Santos F."/>
            <person name="Cayo R."/>
            <person name="Gales A.C."/>
        </authorList>
    </citation>
    <scope>NUCLEOTIDE SEQUENCE</scope>
    <source>
        <strain evidence="2">PVR188</strain>
    </source>
</reference>
<evidence type="ECO:0000313" key="2">
    <source>
        <dbReference type="EMBL" id="MDI9092976.1"/>
    </source>
</evidence>
<evidence type="ECO:0000313" key="1">
    <source>
        <dbReference type="EMBL" id="CAB5713867.1"/>
    </source>
</evidence>
<sequence length="168" mass="19518">MKVCIIGTSGAGKTTLSAKLSDEFNTPVYGYDEIYWDKTQQEYIKNPQPIINALVSAITSKTEWIVEGAYDRRLIPFFNDCTLIIRLIIPYRICVFRIVKRYLSSKFTTMGPKETLFNMIELLRFAKQFDKRLDDFFAKNPLFASKVIIIDNSEQCIDTIKKHLEQIK</sequence>
<dbReference type="EMBL" id="CAHPSF010000014">
    <property type="protein sequence ID" value="CAB5713867.1"/>
    <property type="molecule type" value="Genomic_DNA"/>
</dbReference>
<reference evidence="1" key="2">
    <citation type="submission" date="2020-05" db="EMBL/GenBank/DDBJ databases">
        <authorList>
            <person name="Delgado-Blas J."/>
        </authorList>
    </citation>
    <scope>NUCLEOTIDE SEQUENCE</scope>
    <source>
        <strain evidence="1">BB1453</strain>
    </source>
</reference>
<dbReference type="Proteomes" id="UP001159001">
    <property type="component" value="Unassembled WGS sequence"/>
</dbReference>
<name>A0A264VLB2_PRORE</name>
<comment type="caution">
    <text evidence="3">The sequence shown here is derived from an EMBL/GenBank/DDBJ whole genome shotgun (WGS) entry which is preliminary data.</text>
</comment>
<gene>
    <name evidence="3" type="ORF">CHI95_23505</name>
    <name evidence="1" type="ORF">GHA_03898</name>
    <name evidence="2" type="ORF">OGX73_10175</name>
</gene>
<dbReference type="Gene3D" id="3.40.50.300">
    <property type="entry name" value="P-loop containing nucleotide triphosphate hydrolases"/>
    <property type="match status" value="1"/>
</dbReference>
<organism evidence="3 4">
    <name type="scientific">Providencia rettgeri</name>
    <dbReference type="NCBI Taxonomy" id="587"/>
    <lineage>
        <taxon>Bacteria</taxon>
        <taxon>Pseudomonadati</taxon>
        <taxon>Pseudomonadota</taxon>
        <taxon>Gammaproteobacteria</taxon>
        <taxon>Enterobacterales</taxon>
        <taxon>Morganellaceae</taxon>
        <taxon>Providencia</taxon>
    </lineage>
</organism>
<dbReference type="PANTHER" id="PTHR37816">
    <property type="entry name" value="YALI0E33011P"/>
    <property type="match status" value="1"/>
</dbReference>
<protein>
    <submittedName>
        <fullName evidence="2">AAA family ATPase</fullName>
    </submittedName>
    <submittedName>
        <fullName evidence="1">Topology modulation protein</fullName>
    </submittedName>
</protein>
<accession>A0A264VLB2</accession>
<evidence type="ECO:0000313" key="4">
    <source>
        <dbReference type="Proteomes" id="UP000216001"/>
    </source>
</evidence>
<dbReference type="SUPFAM" id="SSF52540">
    <property type="entry name" value="P-loop containing nucleoside triphosphate hydrolases"/>
    <property type="match status" value="1"/>
</dbReference>